<dbReference type="EMBL" id="VUNS01000001">
    <property type="protein sequence ID" value="MST95592.1"/>
    <property type="molecule type" value="Genomic_DNA"/>
</dbReference>
<reference evidence="2 3" key="1">
    <citation type="submission" date="2019-08" db="EMBL/GenBank/DDBJ databases">
        <title>In-depth cultivation of the pig gut microbiome towards novel bacterial diversity and tailored functional studies.</title>
        <authorList>
            <person name="Wylensek D."/>
            <person name="Hitch T.C.A."/>
            <person name="Clavel T."/>
        </authorList>
    </citation>
    <scope>NUCLEOTIDE SEQUENCE [LARGE SCALE GENOMIC DNA]</scope>
    <source>
        <strain evidence="2 3">BBE-744-WT-12</strain>
    </source>
</reference>
<organism evidence="2 3">
    <name type="scientific">Victivallis lenta</name>
    <dbReference type="NCBI Taxonomy" id="2606640"/>
    <lineage>
        <taxon>Bacteria</taxon>
        <taxon>Pseudomonadati</taxon>
        <taxon>Lentisphaerota</taxon>
        <taxon>Lentisphaeria</taxon>
        <taxon>Victivallales</taxon>
        <taxon>Victivallaceae</taxon>
        <taxon>Victivallis</taxon>
    </lineage>
</organism>
<dbReference type="InterPro" id="IPR036514">
    <property type="entry name" value="SGNH_hydro_sf"/>
</dbReference>
<dbReference type="InterPro" id="IPR013830">
    <property type="entry name" value="SGNH_hydro"/>
</dbReference>
<accession>A0A844FXX5</accession>
<comment type="caution">
    <text evidence="2">The sequence shown here is derived from an EMBL/GenBank/DDBJ whole genome shotgun (WGS) entry which is preliminary data.</text>
</comment>
<dbReference type="RefSeq" id="WP_154416680.1">
    <property type="nucleotide sequence ID" value="NZ_VUNS01000001.1"/>
</dbReference>
<dbReference type="Pfam" id="PF13472">
    <property type="entry name" value="Lipase_GDSL_2"/>
    <property type="match status" value="1"/>
</dbReference>
<dbReference type="PANTHER" id="PTHR30383:SF5">
    <property type="entry name" value="SGNH HYDROLASE-TYPE ESTERASE DOMAIN-CONTAINING PROTEIN"/>
    <property type="match status" value="1"/>
</dbReference>
<dbReference type="Gene3D" id="3.40.50.1110">
    <property type="entry name" value="SGNH hydrolase"/>
    <property type="match status" value="1"/>
</dbReference>
<sequence>MSGKYDALFDPESLRAIQEFYDTRERWQEILAYRKLADRIGHVRNLFYGDSITEAWPLHEHFPNHSLLNRGIGGDNVCGLYLRLAEDVFAYTPEKVFILIGINGIELPKQLILDRTRAVAELIRERGSRVYLGSILPLREPDGWDRFRYQDKIVEINAEQKAWSERNLDGFIDYHSLLKDETGQLAAEFARPDGTHVMPGAYRVMADAVRPFLA</sequence>
<evidence type="ECO:0000313" key="2">
    <source>
        <dbReference type="EMBL" id="MST95592.1"/>
    </source>
</evidence>
<proteinExistence type="predicted"/>
<dbReference type="AlphaFoldDB" id="A0A844FXX5"/>
<dbReference type="SUPFAM" id="SSF52266">
    <property type="entry name" value="SGNH hydrolase"/>
    <property type="match status" value="1"/>
</dbReference>
<gene>
    <name evidence="2" type="ORF">FYJ85_00825</name>
</gene>
<name>A0A844FXX5_9BACT</name>
<dbReference type="GO" id="GO:0004622">
    <property type="term" value="F:phosphatidylcholine lysophospholipase activity"/>
    <property type="evidence" value="ECO:0007669"/>
    <property type="project" value="TreeGrafter"/>
</dbReference>
<keyword evidence="3" id="KW-1185">Reference proteome</keyword>
<dbReference type="InterPro" id="IPR051532">
    <property type="entry name" value="Ester_Hydrolysis_Enzymes"/>
</dbReference>
<dbReference type="PANTHER" id="PTHR30383">
    <property type="entry name" value="THIOESTERASE 1/PROTEASE 1/LYSOPHOSPHOLIPASE L1"/>
    <property type="match status" value="1"/>
</dbReference>
<feature type="domain" description="SGNH hydrolase-type esterase" evidence="1">
    <location>
        <begin position="47"/>
        <end position="199"/>
    </location>
</feature>
<evidence type="ECO:0000313" key="3">
    <source>
        <dbReference type="Proteomes" id="UP000435649"/>
    </source>
</evidence>
<dbReference type="Proteomes" id="UP000435649">
    <property type="component" value="Unassembled WGS sequence"/>
</dbReference>
<protein>
    <recommendedName>
        <fullName evidence="1">SGNH hydrolase-type esterase domain-containing protein</fullName>
    </recommendedName>
</protein>
<evidence type="ECO:0000259" key="1">
    <source>
        <dbReference type="Pfam" id="PF13472"/>
    </source>
</evidence>